<dbReference type="AlphaFoldDB" id="A0A367IJ35"/>
<evidence type="ECO:0000313" key="1">
    <source>
        <dbReference type="EMBL" id="RCH77697.1"/>
    </source>
</evidence>
<dbReference type="PROSITE" id="PS00436">
    <property type="entry name" value="PEROXIDASE_2"/>
    <property type="match status" value="1"/>
</dbReference>
<dbReference type="EMBL" id="PJQM01007810">
    <property type="protein sequence ID" value="RCH77697.1"/>
    <property type="molecule type" value="Genomic_DNA"/>
</dbReference>
<gene>
    <name evidence="1" type="primary">CCP1_1</name>
    <name evidence="1" type="ORF">CU098_005902</name>
</gene>
<dbReference type="OrthoDB" id="2859658at2759"/>
<name>A0A367IJ35_RHIST</name>
<reference evidence="1 2" key="1">
    <citation type="journal article" date="2018" name="G3 (Bethesda)">
        <title>Phylogenetic and Phylogenomic Definition of Rhizopus Species.</title>
        <authorList>
            <person name="Gryganskyi A.P."/>
            <person name="Golan J."/>
            <person name="Dolatabadi S."/>
            <person name="Mondo S."/>
            <person name="Robb S."/>
            <person name="Idnurm A."/>
            <person name="Muszewska A."/>
            <person name="Steczkiewicz K."/>
            <person name="Masonjones S."/>
            <person name="Liao H.L."/>
            <person name="Gajdeczka M.T."/>
            <person name="Anike F."/>
            <person name="Vuek A."/>
            <person name="Anishchenko I.M."/>
            <person name="Voigt K."/>
            <person name="de Hoog G.S."/>
            <person name="Smith M.E."/>
            <person name="Heitman J."/>
            <person name="Vilgalys R."/>
            <person name="Stajich J.E."/>
        </authorList>
    </citation>
    <scope>NUCLEOTIDE SEQUENCE [LARGE SCALE GENOMIC DNA]</scope>
    <source>
        <strain evidence="1 2">LSU 92-RS-03</strain>
    </source>
</reference>
<dbReference type="GO" id="GO:0004601">
    <property type="term" value="F:peroxidase activity"/>
    <property type="evidence" value="ECO:0007669"/>
    <property type="project" value="UniProtKB-KW"/>
</dbReference>
<feature type="non-terminal residue" evidence="1">
    <location>
        <position position="137"/>
    </location>
</feature>
<keyword evidence="1" id="KW-0575">Peroxidase</keyword>
<dbReference type="GO" id="GO:0020037">
    <property type="term" value="F:heme binding"/>
    <property type="evidence" value="ECO:0007669"/>
    <property type="project" value="InterPro"/>
</dbReference>
<organism evidence="1 2">
    <name type="scientific">Rhizopus stolonifer</name>
    <name type="common">Rhizopus nigricans</name>
    <dbReference type="NCBI Taxonomy" id="4846"/>
    <lineage>
        <taxon>Eukaryota</taxon>
        <taxon>Fungi</taxon>
        <taxon>Fungi incertae sedis</taxon>
        <taxon>Mucoromycota</taxon>
        <taxon>Mucoromycotina</taxon>
        <taxon>Mucoromycetes</taxon>
        <taxon>Mucorales</taxon>
        <taxon>Mucorineae</taxon>
        <taxon>Rhizopodaceae</taxon>
        <taxon>Rhizopus</taxon>
    </lineage>
</organism>
<proteinExistence type="predicted"/>
<keyword evidence="1" id="KW-0560">Oxidoreductase</keyword>
<dbReference type="SUPFAM" id="SSF48113">
    <property type="entry name" value="Heme-dependent peroxidases"/>
    <property type="match status" value="1"/>
</dbReference>
<protein>
    <submittedName>
        <fullName evidence="1">Heme peroxidase</fullName>
    </submittedName>
</protein>
<comment type="caution">
    <text evidence="1">The sequence shown here is derived from an EMBL/GenBank/DDBJ whole genome shotgun (WGS) entry which is preliminary data.</text>
</comment>
<dbReference type="InterPro" id="IPR010255">
    <property type="entry name" value="Haem_peroxidase_sf"/>
</dbReference>
<accession>A0A367IJ35</accession>
<dbReference type="InterPro" id="IPR019794">
    <property type="entry name" value="Peroxidases_AS"/>
</dbReference>
<evidence type="ECO:0000313" key="2">
    <source>
        <dbReference type="Proteomes" id="UP000253551"/>
    </source>
</evidence>
<dbReference type="Gene3D" id="1.10.520.10">
    <property type="match status" value="1"/>
</dbReference>
<dbReference type="Proteomes" id="UP000253551">
    <property type="component" value="Unassembled WGS sequence"/>
</dbReference>
<dbReference type="GO" id="GO:0006979">
    <property type="term" value="P:response to oxidative stress"/>
    <property type="evidence" value="ECO:0007669"/>
    <property type="project" value="InterPro"/>
</dbReference>
<keyword evidence="2" id="KW-1185">Reference proteome</keyword>
<sequence>MNRISSTLFKEISSGTRQSLGTRSIMGANRVMRPSIMQRGYTSTGTPKKEGSGRFLFLSLAALGGVGGYYYTSAQSIKTKSTPLSTVKKEIDYEKIYNEIAELLEENPDYDDGSYGPVFLRLAWHASGTYDVETKTG</sequence>
<dbReference type="STRING" id="4846.A0A367IJ35"/>